<keyword evidence="2" id="KW-0521">NADP</keyword>
<dbReference type="PRINTS" id="PR00081">
    <property type="entry name" value="GDHRDH"/>
</dbReference>
<dbReference type="Pfam" id="PF00106">
    <property type="entry name" value="adh_short"/>
    <property type="match status" value="1"/>
</dbReference>
<reference evidence="5 6" key="1">
    <citation type="submission" date="2018-09" db="EMBL/GenBank/DDBJ databases">
        <title>Altererythrobacter spongiae sp. nov., isolated from a marine sponge.</title>
        <authorList>
            <person name="Zhuang L."/>
            <person name="Luo L."/>
        </authorList>
    </citation>
    <scope>NUCLEOTIDE SEQUENCE [LARGE SCALE GENOMIC DNA]</scope>
    <source>
        <strain evidence="5 6">HN-Y73</strain>
    </source>
</reference>
<dbReference type="Gene3D" id="6.10.250.840">
    <property type="match status" value="1"/>
</dbReference>
<dbReference type="OrthoDB" id="7403165at2"/>
<evidence type="ECO:0000313" key="5">
    <source>
        <dbReference type="EMBL" id="RKF22709.1"/>
    </source>
</evidence>
<dbReference type="Gene3D" id="3.40.50.720">
    <property type="entry name" value="NAD(P)-binding Rossmann-like Domain"/>
    <property type="match status" value="1"/>
</dbReference>
<evidence type="ECO:0000256" key="3">
    <source>
        <dbReference type="ARBA" id="ARBA00023002"/>
    </source>
</evidence>
<name>A0A420EPV5_9SPHN</name>
<sequence length="305" mass="33781">MKDFSGRTAFVTGGANGVGLGIVRNLLNEGVKVAIADIRQDAIDEALATLDNREVMGVQLDVSDRASFKEAADRVEAEFGPVSLVFNNAGINLFQTIEDSSYDDWDWVLGVNLDGVINGVMTFAPRMKERALSGEVHGGQIVNTASMAAFIAGPIPGIYNTAKFAVRGLSYSLRYSMAEYGIGVSMVCPGLVKSHIYASDEIRPDALKGEMQPVNENAVQQLAGVHEFGMEPDVIGERILEGIRNNQMHIFPHPEHKDEVRELGEEVLEDFRDYPQDPGYEQRIGFENMRRERFAETRRKARELK</sequence>
<dbReference type="EMBL" id="RAPF01000002">
    <property type="protein sequence ID" value="RKF22709.1"/>
    <property type="molecule type" value="Genomic_DNA"/>
</dbReference>
<dbReference type="Proteomes" id="UP000284395">
    <property type="component" value="Unassembled WGS sequence"/>
</dbReference>
<gene>
    <name evidence="5" type="ORF">D6851_05760</name>
</gene>
<comment type="similarity">
    <text evidence="1 4">Belongs to the short-chain dehydrogenases/reductases (SDR) family.</text>
</comment>
<keyword evidence="6" id="KW-1185">Reference proteome</keyword>
<evidence type="ECO:0000313" key="6">
    <source>
        <dbReference type="Proteomes" id="UP000284395"/>
    </source>
</evidence>
<keyword evidence="3" id="KW-0560">Oxidoreductase</keyword>
<dbReference type="PRINTS" id="PR00080">
    <property type="entry name" value="SDRFAMILY"/>
</dbReference>
<evidence type="ECO:0000256" key="2">
    <source>
        <dbReference type="ARBA" id="ARBA00022857"/>
    </source>
</evidence>
<dbReference type="InterPro" id="IPR002347">
    <property type="entry name" value="SDR_fam"/>
</dbReference>
<evidence type="ECO:0000256" key="4">
    <source>
        <dbReference type="RuleBase" id="RU000363"/>
    </source>
</evidence>
<dbReference type="GO" id="GO:0016491">
    <property type="term" value="F:oxidoreductase activity"/>
    <property type="evidence" value="ECO:0007669"/>
    <property type="project" value="UniProtKB-KW"/>
</dbReference>
<dbReference type="CDD" id="cd05233">
    <property type="entry name" value="SDR_c"/>
    <property type="match status" value="1"/>
</dbReference>
<organism evidence="5 6">
    <name type="scientific">Altericroceibacterium spongiae</name>
    <dbReference type="NCBI Taxonomy" id="2320269"/>
    <lineage>
        <taxon>Bacteria</taxon>
        <taxon>Pseudomonadati</taxon>
        <taxon>Pseudomonadota</taxon>
        <taxon>Alphaproteobacteria</taxon>
        <taxon>Sphingomonadales</taxon>
        <taxon>Erythrobacteraceae</taxon>
        <taxon>Altericroceibacterium</taxon>
    </lineage>
</organism>
<dbReference type="InterPro" id="IPR036291">
    <property type="entry name" value="NAD(P)-bd_dom_sf"/>
</dbReference>
<dbReference type="FunFam" id="3.40.50.720:FF:000084">
    <property type="entry name" value="Short-chain dehydrogenase reductase"/>
    <property type="match status" value="1"/>
</dbReference>
<dbReference type="SUPFAM" id="SSF51735">
    <property type="entry name" value="NAD(P)-binding Rossmann-fold domains"/>
    <property type="match status" value="1"/>
</dbReference>
<proteinExistence type="inferred from homology"/>
<evidence type="ECO:0000256" key="1">
    <source>
        <dbReference type="ARBA" id="ARBA00006484"/>
    </source>
</evidence>
<comment type="caution">
    <text evidence="5">The sequence shown here is derived from an EMBL/GenBank/DDBJ whole genome shotgun (WGS) entry which is preliminary data.</text>
</comment>
<dbReference type="PANTHER" id="PTHR43391:SF14">
    <property type="entry name" value="DEHYDROGENASE_REDUCTASE SDR FAMILY PROTEIN 7-LIKE"/>
    <property type="match status" value="1"/>
</dbReference>
<dbReference type="PANTHER" id="PTHR43391">
    <property type="entry name" value="RETINOL DEHYDROGENASE-RELATED"/>
    <property type="match status" value="1"/>
</dbReference>
<accession>A0A420EPV5</accession>
<dbReference type="AlphaFoldDB" id="A0A420EPV5"/>
<protein>
    <submittedName>
        <fullName evidence="5">SDR family NAD(P)-dependent oxidoreductase</fullName>
    </submittedName>
</protein>